<dbReference type="FunFam" id="2.60.370.10:FF:000001">
    <property type="entry name" value="COX11 cytochrome c oxidase assembly homolog"/>
    <property type="match status" value="1"/>
</dbReference>
<comment type="caution">
    <text evidence="8">The sequence shown here is derived from an EMBL/GenBank/DDBJ whole genome shotgun (WGS) entry which is preliminary data.</text>
</comment>
<reference evidence="8" key="1">
    <citation type="submission" date="2022-11" db="EMBL/GenBank/DDBJ databases">
        <authorList>
            <person name="Petersen C."/>
        </authorList>
    </citation>
    <scope>NUCLEOTIDE SEQUENCE</scope>
    <source>
        <strain evidence="8">IBT 30069</strain>
    </source>
</reference>
<dbReference type="InterPro" id="IPR023471">
    <property type="entry name" value="CtaG/Cox11_dom_sf"/>
</dbReference>
<dbReference type="Gene3D" id="2.60.370.10">
    <property type="entry name" value="Ctag/Cox11"/>
    <property type="match status" value="1"/>
</dbReference>
<evidence type="ECO:0000256" key="2">
    <source>
        <dbReference type="ARBA" id="ARBA00004243"/>
    </source>
</evidence>
<feature type="transmembrane region" description="Helical" evidence="7">
    <location>
        <begin position="120"/>
        <end position="137"/>
    </location>
</feature>
<evidence type="ECO:0000313" key="9">
    <source>
        <dbReference type="Proteomes" id="UP001149165"/>
    </source>
</evidence>
<name>A0A9W9G888_9EURO</name>
<keyword evidence="3 7" id="KW-0812">Transmembrane</keyword>
<reference evidence="8" key="2">
    <citation type="journal article" date="2023" name="IMA Fungus">
        <title>Comparative genomic study of the Penicillium genus elucidates a diverse pangenome and 15 lateral gene transfer events.</title>
        <authorList>
            <person name="Petersen C."/>
            <person name="Sorensen T."/>
            <person name="Nielsen M.R."/>
            <person name="Sondergaard T.E."/>
            <person name="Sorensen J.L."/>
            <person name="Fitzpatrick D.A."/>
            <person name="Frisvad J.C."/>
            <person name="Nielsen K.L."/>
        </authorList>
    </citation>
    <scope>NUCLEOTIDE SEQUENCE</scope>
    <source>
        <strain evidence="8">IBT 30069</strain>
    </source>
</reference>
<dbReference type="EMBL" id="JAPQKH010000002">
    <property type="protein sequence ID" value="KAJ5113688.1"/>
    <property type="molecule type" value="Genomic_DNA"/>
</dbReference>
<dbReference type="SUPFAM" id="SSF110111">
    <property type="entry name" value="Ctag/Cox11"/>
    <property type="match status" value="1"/>
</dbReference>
<accession>A0A9W9G888</accession>
<dbReference type="GO" id="GO:0005743">
    <property type="term" value="C:mitochondrial inner membrane"/>
    <property type="evidence" value="ECO:0007669"/>
    <property type="project" value="UniProtKB-SubCell"/>
</dbReference>
<dbReference type="Pfam" id="PF04442">
    <property type="entry name" value="CtaG_Cox11"/>
    <property type="match status" value="1"/>
</dbReference>
<keyword evidence="5 7" id="KW-0472">Membrane</keyword>
<dbReference type="AlphaFoldDB" id="A0A9W9G888"/>
<evidence type="ECO:0000256" key="4">
    <source>
        <dbReference type="ARBA" id="ARBA00022989"/>
    </source>
</evidence>
<sequence>MKVPGAMEPVIRLSLRDRYFRDKILKPIIRAYALGYLSSVTPKLIYYIRCLGSKSRSTKEKLQELAQVLAGPLRVNSFPTFCGALVGGSTILPILLYRLCAWIVNSCKGDIRNPQQIQRLVRFAAAFLSSWLSFQLLNKKRVISRQDTEARGSASSQDGSSHAPAETLERPQRPELAGRTMDLTLFTVTRAADVIACIAWSRWRRHRNTQKRWTTVEALTPGLVDAGVFAFSAAIVMWAWFYEPERLPRTYEKWIGGVAKVDTRLIEALRRCRRGVFVYGKDTGQASLLESMCRDFNWPEEWGNPAKTTPIPCEMVHMGCGPSCEKHALSRFVRTFKFACATYIPLQIVLRLRGMKSPAALSRAISDAAQSSAFLASFVALFYYSVCLARTRLGPKIFDKQTVTPLMWDSGLCVGAGCLMCGWSVLVEKARKRQELALFVAPRAAATVLPRLYDKKYQYRERIAFSISAAILLTCLRERPRMIRGVFGRITTSVTMFSRLFPSLGHCKVPGGAQSRAFYLRRGIFQADKRYFSRNAFLHQKEHASAAPFNTPQSKERNASTLYYTISMILGTVALAYGSVPLYKMICQQTGWGGQPILTHRNGDGDTADRVKPVTDSRRLRITFNGSVSDVLPWKFTPQQREVRVLPGETALAFYTATNKGPNDIIGVATYSVTPGQVAPYFSKIQCFCFEEQKLNAGETVDMPVFFFIDPDFATDPNMKGIDTITLSYTFFKAKYDDNGVLKPIATP</sequence>
<feature type="region of interest" description="Disordered" evidence="6">
    <location>
        <begin position="148"/>
        <end position="171"/>
    </location>
</feature>
<comment type="subcellular location">
    <subcellularLocation>
        <location evidence="2">Mitochondrion inner membrane</location>
        <topology evidence="2">Single-pass membrane protein</topology>
        <orientation evidence="2">Intermembrane side</orientation>
    </subcellularLocation>
</comment>
<proteinExistence type="inferred from homology"/>
<dbReference type="OrthoDB" id="4021778at2759"/>
<dbReference type="HAMAP" id="MF_00155">
    <property type="entry name" value="CtaG"/>
    <property type="match status" value="1"/>
</dbReference>
<keyword evidence="9" id="KW-1185">Reference proteome</keyword>
<feature type="transmembrane region" description="Helical" evidence="7">
    <location>
        <begin position="78"/>
        <end position="99"/>
    </location>
</feature>
<feature type="transmembrane region" description="Helical" evidence="7">
    <location>
        <begin position="406"/>
        <end position="427"/>
    </location>
</feature>
<feature type="transmembrane region" description="Helical" evidence="7">
    <location>
        <begin position="222"/>
        <end position="241"/>
    </location>
</feature>
<comment type="function">
    <text evidence="1">Exerts its effect at some terminal stage of cytochrome c oxidase synthesis, probably by being involved in the insertion of the copper B into subunit I.</text>
</comment>
<dbReference type="Proteomes" id="UP001149165">
    <property type="component" value="Unassembled WGS sequence"/>
</dbReference>
<dbReference type="PANTHER" id="PTHR21320:SF3">
    <property type="entry name" value="CYTOCHROME C OXIDASE ASSEMBLY PROTEIN COX11, MITOCHONDRIAL-RELATED"/>
    <property type="match status" value="1"/>
</dbReference>
<evidence type="ECO:0008006" key="10">
    <source>
        <dbReference type="Google" id="ProtNLM"/>
    </source>
</evidence>
<feature type="transmembrane region" description="Helical" evidence="7">
    <location>
        <begin position="562"/>
        <end position="580"/>
    </location>
</feature>
<organism evidence="8 9">
    <name type="scientific">Penicillium angulare</name>
    <dbReference type="NCBI Taxonomy" id="116970"/>
    <lineage>
        <taxon>Eukaryota</taxon>
        <taxon>Fungi</taxon>
        <taxon>Dikarya</taxon>
        <taxon>Ascomycota</taxon>
        <taxon>Pezizomycotina</taxon>
        <taxon>Eurotiomycetes</taxon>
        <taxon>Eurotiomycetidae</taxon>
        <taxon>Eurotiales</taxon>
        <taxon>Aspergillaceae</taxon>
        <taxon>Penicillium</taxon>
    </lineage>
</organism>
<evidence type="ECO:0000313" key="8">
    <source>
        <dbReference type="EMBL" id="KAJ5113688.1"/>
    </source>
</evidence>
<evidence type="ECO:0000256" key="3">
    <source>
        <dbReference type="ARBA" id="ARBA00022692"/>
    </source>
</evidence>
<evidence type="ECO:0000256" key="6">
    <source>
        <dbReference type="SAM" id="MobiDB-lite"/>
    </source>
</evidence>
<gene>
    <name evidence="8" type="ORF">N7456_002222</name>
</gene>
<keyword evidence="4 7" id="KW-1133">Transmembrane helix</keyword>
<protein>
    <recommendedName>
        <fullName evidence="10">Integral membrane protein</fullName>
    </recommendedName>
</protein>
<dbReference type="GO" id="GO:0005507">
    <property type="term" value="F:copper ion binding"/>
    <property type="evidence" value="ECO:0007669"/>
    <property type="project" value="InterPro"/>
</dbReference>
<dbReference type="InterPro" id="IPR007533">
    <property type="entry name" value="Cyt_c_oxidase_assmbl_CtaG"/>
</dbReference>
<evidence type="ECO:0000256" key="1">
    <source>
        <dbReference type="ARBA" id="ARBA00004007"/>
    </source>
</evidence>
<feature type="transmembrane region" description="Helical" evidence="7">
    <location>
        <begin position="364"/>
        <end position="386"/>
    </location>
</feature>
<evidence type="ECO:0000256" key="7">
    <source>
        <dbReference type="SAM" id="Phobius"/>
    </source>
</evidence>
<evidence type="ECO:0000256" key="5">
    <source>
        <dbReference type="ARBA" id="ARBA00023136"/>
    </source>
</evidence>
<dbReference type="NCBIfam" id="NF003465">
    <property type="entry name" value="PRK05089.1"/>
    <property type="match status" value="1"/>
</dbReference>
<dbReference type="GO" id="GO:0005759">
    <property type="term" value="C:mitochondrial matrix"/>
    <property type="evidence" value="ECO:0007669"/>
    <property type="project" value="UniProtKB-ARBA"/>
</dbReference>
<dbReference type="PANTHER" id="PTHR21320">
    <property type="entry name" value="CYTOCHROME C OXIDASE ASSEMBLY PROTEIN COX11-RELATED"/>
    <property type="match status" value="1"/>
</dbReference>